<dbReference type="Gene3D" id="3.40.50.300">
    <property type="entry name" value="P-loop containing nucleotide triphosphate hydrolases"/>
    <property type="match status" value="1"/>
</dbReference>
<proteinExistence type="inferred from homology"/>
<keyword evidence="5" id="KW-0472">Membrane</keyword>
<dbReference type="InterPro" id="IPR027065">
    <property type="entry name" value="Lon_Prtase"/>
</dbReference>
<evidence type="ECO:0000259" key="7">
    <source>
        <dbReference type="PROSITE" id="PS51786"/>
    </source>
</evidence>
<evidence type="ECO:0000256" key="1">
    <source>
        <dbReference type="ARBA" id="ARBA00022670"/>
    </source>
</evidence>
<dbReference type="Pfam" id="PF00004">
    <property type="entry name" value="AAA"/>
    <property type="match status" value="1"/>
</dbReference>
<dbReference type="InterPro" id="IPR008269">
    <property type="entry name" value="Lon_proteolytic"/>
</dbReference>
<dbReference type="PROSITE" id="PS50045">
    <property type="entry name" value="SIGMA54_INTERACT_4"/>
    <property type="match status" value="1"/>
</dbReference>
<comment type="catalytic activity">
    <reaction evidence="4">
        <text>Hydrolysis of proteins in presence of ATP.</text>
        <dbReference type="EC" id="3.4.21.53"/>
    </reaction>
</comment>
<dbReference type="InterPro" id="IPR027417">
    <property type="entry name" value="P-loop_NTPase"/>
</dbReference>
<dbReference type="EC" id="3.4.21.53" evidence="4"/>
<dbReference type="GO" id="GO:0016787">
    <property type="term" value="F:hydrolase activity"/>
    <property type="evidence" value="ECO:0007669"/>
    <property type="project" value="UniProtKB-KW"/>
</dbReference>
<keyword evidence="9" id="KW-1185">Reference proteome</keyword>
<keyword evidence="1 4" id="KW-0645">Protease</keyword>
<dbReference type="InterPro" id="IPR002078">
    <property type="entry name" value="Sigma_54_int"/>
</dbReference>
<dbReference type="CDD" id="cd00009">
    <property type="entry name" value="AAA"/>
    <property type="match status" value="1"/>
</dbReference>
<dbReference type="InterPro" id="IPR014721">
    <property type="entry name" value="Ribsml_uS5_D2-typ_fold_subgr"/>
</dbReference>
<feature type="transmembrane region" description="Helical" evidence="5">
    <location>
        <begin position="6"/>
        <end position="26"/>
    </location>
</feature>
<dbReference type="RefSeq" id="WP_205002697.1">
    <property type="nucleotide sequence ID" value="NZ_JAFBER010000004.1"/>
</dbReference>
<evidence type="ECO:0000256" key="5">
    <source>
        <dbReference type="SAM" id="Phobius"/>
    </source>
</evidence>
<organism evidence="8 9">
    <name type="scientific">Scopulibacillus daqui</name>
    <dbReference type="NCBI Taxonomy" id="1469162"/>
    <lineage>
        <taxon>Bacteria</taxon>
        <taxon>Bacillati</taxon>
        <taxon>Bacillota</taxon>
        <taxon>Bacilli</taxon>
        <taxon>Bacillales</taxon>
        <taxon>Sporolactobacillaceae</taxon>
        <taxon>Scopulibacillus</taxon>
    </lineage>
</organism>
<gene>
    <name evidence="8" type="ORF">JOD45_000946</name>
</gene>
<evidence type="ECO:0000259" key="6">
    <source>
        <dbReference type="PROSITE" id="PS50045"/>
    </source>
</evidence>
<reference evidence="8 9" key="1">
    <citation type="submission" date="2021-01" db="EMBL/GenBank/DDBJ databases">
        <title>Genomic Encyclopedia of Type Strains, Phase IV (KMG-IV): sequencing the most valuable type-strain genomes for metagenomic binning, comparative biology and taxonomic classification.</title>
        <authorList>
            <person name="Goeker M."/>
        </authorList>
    </citation>
    <scope>NUCLEOTIDE SEQUENCE [LARGE SCALE GENOMIC DNA]</scope>
    <source>
        <strain evidence="8 9">DSM 28236</strain>
    </source>
</reference>
<dbReference type="PROSITE" id="PS01046">
    <property type="entry name" value="LON_SER"/>
    <property type="match status" value="1"/>
</dbReference>
<accession>A0ABS2PXH4</accession>
<dbReference type="SMART" id="SM00382">
    <property type="entry name" value="AAA"/>
    <property type="match status" value="1"/>
</dbReference>
<dbReference type="InterPro" id="IPR003959">
    <property type="entry name" value="ATPase_AAA_core"/>
</dbReference>
<feature type="active site" evidence="4">
    <location>
        <position position="445"/>
    </location>
</feature>
<dbReference type="NCBIfam" id="TIGR02902">
    <property type="entry name" value="spore_lonB"/>
    <property type="match status" value="1"/>
</dbReference>
<keyword evidence="2 4" id="KW-0378">Hydrolase</keyword>
<evidence type="ECO:0000313" key="8">
    <source>
        <dbReference type="EMBL" id="MBM7644739.1"/>
    </source>
</evidence>
<evidence type="ECO:0000256" key="2">
    <source>
        <dbReference type="ARBA" id="ARBA00022801"/>
    </source>
</evidence>
<name>A0ABS2PXH4_9BACL</name>
<keyword evidence="5" id="KW-0812">Transmembrane</keyword>
<dbReference type="Pfam" id="PF05362">
    <property type="entry name" value="Lon_C"/>
    <property type="match status" value="1"/>
</dbReference>
<dbReference type="PROSITE" id="PS51786">
    <property type="entry name" value="LON_PROTEOLYTIC"/>
    <property type="match status" value="1"/>
</dbReference>
<comment type="caution">
    <text evidence="8">The sequence shown here is derived from an EMBL/GenBank/DDBJ whole genome shotgun (WGS) entry which is preliminary data.</text>
</comment>
<dbReference type="Proteomes" id="UP000808914">
    <property type="component" value="Unassembled WGS sequence"/>
</dbReference>
<dbReference type="InterPro" id="IPR025943">
    <property type="entry name" value="Sigma_54_int_dom_ATP-bd_2"/>
</dbReference>
<keyword evidence="5" id="KW-1133">Transmembrane helix</keyword>
<dbReference type="PANTHER" id="PTHR10046">
    <property type="entry name" value="ATP DEPENDENT LON PROTEASE FAMILY MEMBER"/>
    <property type="match status" value="1"/>
</dbReference>
<dbReference type="Gene3D" id="3.30.230.10">
    <property type="match status" value="1"/>
</dbReference>
<feature type="domain" description="Lon proteolytic" evidence="7">
    <location>
        <begin position="349"/>
        <end position="535"/>
    </location>
</feature>
<evidence type="ECO:0000313" key="9">
    <source>
        <dbReference type="Proteomes" id="UP000808914"/>
    </source>
</evidence>
<dbReference type="InterPro" id="IPR020568">
    <property type="entry name" value="Ribosomal_Su5_D2-typ_SF"/>
</dbReference>
<evidence type="ECO:0000256" key="4">
    <source>
        <dbReference type="PROSITE-ProRule" id="PRU01122"/>
    </source>
</evidence>
<dbReference type="InterPro" id="IPR003593">
    <property type="entry name" value="AAA+_ATPase"/>
</dbReference>
<keyword evidence="3 4" id="KW-0720">Serine protease</keyword>
<dbReference type="InterPro" id="IPR008268">
    <property type="entry name" value="Peptidase_S16_AS"/>
</dbReference>
<dbReference type="SUPFAM" id="SSF54211">
    <property type="entry name" value="Ribosomal protein S5 domain 2-like"/>
    <property type="match status" value="1"/>
</dbReference>
<feature type="active site" evidence="4">
    <location>
        <position position="488"/>
    </location>
</feature>
<sequence length="556" mass="60702">MNWTTLLIFVQLFFGIIIGMYFWNLLRSQHSQKISIDRESKKEIEQLRKMRNISLTEPLSEKVRPSQMEDIVGQADGIQTLRAALCGPNPQHVLIYGPPGVGKTAAARLVLEEAKKNPQSPFKPSAVFIELDATTARFDERGIADPLIGSVHDPIYQGAGAMGQAGIPQPKQGAVTHAHGGILFIDEIGELHPIQMNKLLKVLEDRKVFLESAYYNEENTQIPAHIHDIFQNGLPADFRLIGATTRSPEEIPPAIRSRCLEIYFNELKNSDIEVIAKRAADKLRLNVSPPCIEKIAEYARNGREAVNIMQIAAGMAISKKSENIRLADIEWVIHSSQLMPKPNKKIHEEPKAGLVNGLAVYGANSGALLEIEVTAVKSSRKGSMTITGIVEEETLGSSSKSIRRKSLVKSSVENVLTVLNKLGVRAHQYHIHINFPGGAPVDGPSAGIAIASAVYSAIKNIPIDPKVALTGELSIHGAVKPIGGVVAKIRAAKEAGAKRVIIPEENRQSMLDDIKDIEIIPVSHVDEVLNHILIKQDFEEETIPASGIAQAPSEPV</sequence>
<dbReference type="SUPFAM" id="SSF52540">
    <property type="entry name" value="P-loop containing nucleoside triphosphate hydrolases"/>
    <property type="match status" value="1"/>
</dbReference>
<comment type="similarity">
    <text evidence="4">Belongs to the peptidase S16 family.</text>
</comment>
<dbReference type="EMBL" id="JAFBER010000004">
    <property type="protein sequence ID" value="MBM7644739.1"/>
    <property type="molecule type" value="Genomic_DNA"/>
</dbReference>
<protein>
    <recommendedName>
        <fullName evidence="4">endopeptidase La</fullName>
        <ecNumber evidence="4">3.4.21.53</ecNumber>
    </recommendedName>
</protein>
<dbReference type="InterPro" id="IPR014251">
    <property type="entry name" value="Spore_LonB"/>
</dbReference>
<dbReference type="PRINTS" id="PR00830">
    <property type="entry name" value="ENDOLAPTASE"/>
</dbReference>
<feature type="domain" description="Sigma-54 factor interaction" evidence="6">
    <location>
        <begin position="93"/>
        <end position="281"/>
    </location>
</feature>
<evidence type="ECO:0000256" key="3">
    <source>
        <dbReference type="ARBA" id="ARBA00022825"/>
    </source>
</evidence>
<dbReference type="PROSITE" id="PS00676">
    <property type="entry name" value="SIGMA54_INTERACT_2"/>
    <property type="match status" value="1"/>
</dbReference>